<sequence length="61" mass="7322">MYDKQNPRIVGTKKRKRKIKNYNNSVDWYARGLQQKMLYCIYNRTCYTVLAHSFMKGVSVI</sequence>
<dbReference type="AlphaFoldDB" id="A0A2P2QYY3"/>
<accession>A0A2P2QYY3</accession>
<protein>
    <submittedName>
        <fullName evidence="1">Uncharacterized protein</fullName>
    </submittedName>
</protein>
<dbReference type="EMBL" id="GGEC01091724">
    <property type="protein sequence ID" value="MBX72208.1"/>
    <property type="molecule type" value="Transcribed_RNA"/>
</dbReference>
<reference evidence="1" key="1">
    <citation type="submission" date="2018-02" db="EMBL/GenBank/DDBJ databases">
        <title>Rhizophora mucronata_Transcriptome.</title>
        <authorList>
            <person name="Meera S.P."/>
            <person name="Sreeshan A."/>
            <person name="Augustine A."/>
        </authorList>
    </citation>
    <scope>NUCLEOTIDE SEQUENCE</scope>
    <source>
        <tissue evidence="1">Leaf</tissue>
    </source>
</reference>
<proteinExistence type="predicted"/>
<name>A0A2P2QYY3_RHIMU</name>
<evidence type="ECO:0000313" key="1">
    <source>
        <dbReference type="EMBL" id="MBX72208.1"/>
    </source>
</evidence>
<organism evidence="1">
    <name type="scientific">Rhizophora mucronata</name>
    <name type="common">Asiatic mangrove</name>
    <dbReference type="NCBI Taxonomy" id="61149"/>
    <lineage>
        <taxon>Eukaryota</taxon>
        <taxon>Viridiplantae</taxon>
        <taxon>Streptophyta</taxon>
        <taxon>Embryophyta</taxon>
        <taxon>Tracheophyta</taxon>
        <taxon>Spermatophyta</taxon>
        <taxon>Magnoliopsida</taxon>
        <taxon>eudicotyledons</taxon>
        <taxon>Gunneridae</taxon>
        <taxon>Pentapetalae</taxon>
        <taxon>rosids</taxon>
        <taxon>fabids</taxon>
        <taxon>Malpighiales</taxon>
        <taxon>Rhizophoraceae</taxon>
        <taxon>Rhizophora</taxon>
    </lineage>
</organism>